<dbReference type="Gene3D" id="3.40.50.300">
    <property type="entry name" value="P-loop containing nucleotide triphosphate hydrolases"/>
    <property type="match status" value="1"/>
</dbReference>
<reference evidence="2 3" key="1">
    <citation type="journal article" date="2023" name="PLoS ONE">
        <title>Cytospora paraplurivora sp. nov. isolated from orchards with fruit tree decline syndrome in Ontario, Canada.</title>
        <authorList>
            <person name="Ilyukhin E."/>
            <person name="Nguyen H.D.T."/>
            <person name="Castle A.J."/>
            <person name="Ellouze W."/>
        </authorList>
    </citation>
    <scope>NUCLEOTIDE SEQUENCE [LARGE SCALE GENOMIC DNA]</scope>
    <source>
        <strain evidence="2 3">FDS-564</strain>
    </source>
</reference>
<evidence type="ECO:0000313" key="3">
    <source>
        <dbReference type="Proteomes" id="UP001320245"/>
    </source>
</evidence>
<evidence type="ECO:0000313" key="2">
    <source>
        <dbReference type="EMBL" id="KAK7743879.1"/>
    </source>
</evidence>
<keyword evidence="3" id="KW-1185">Reference proteome</keyword>
<feature type="region of interest" description="Disordered" evidence="1">
    <location>
        <begin position="370"/>
        <end position="418"/>
    </location>
</feature>
<feature type="compositionally biased region" description="Low complexity" evidence="1">
    <location>
        <begin position="377"/>
        <end position="390"/>
    </location>
</feature>
<feature type="compositionally biased region" description="Basic and acidic residues" evidence="1">
    <location>
        <begin position="194"/>
        <end position="207"/>
    </location>
</feature>
<feature type="region of interest" description="Disordered" evidence="1">
    <location>
        <begin position="169"/>
        <end position="315"/>
    </location>
</feature>
<feature type="compositionally biased region" description="Basic and acidic residues" evidence="1">
    <location>
        <begin position="392"/>
        <end position="401"/>
    </location>
</feature>
<dbReference type="InterPro" id="IPR027417">
    <property type="entry name" value="P-loop_NTPase"/>
</dbReference>
<accession>A0AAN9UGS1</accession>
<dbReference type="Proteomes" id="UP001320245">
    <property type="component" value="Unassembled WGS sequence"/>
</dbReference>
<name>A0AAN9UGS1_9PEZI</name>
<gene>
    <name evidence="2" type="ORF">SLS53_003900</name>
</gene>
<proteinExistence type="predicted"/>
<organism evidence="2 3">
    <name type="scientific">Cytospora paraplurivora</name>
    <dbReference type="NCBI Taxonomy" id="2898453"/>
    <lineage>
        <taxon>Eukaryota</taxon>
        <taxon>Fungi</taxon>
        <taxon>Dikarya</taxon>
        <taxon>Ascomycota</taxon>
        <taxon>Pezizomycotina</taxon>
        <taxon>Sordariomycetes</taxon>
        <taxon>Sordariomycetidae</taxon>
        <taxon>Diaporthales</taxon>
        <taxon>Cytosporaceae</taxon>
        <taxon>Cytospora</taxon>
    </lineage>
</organism>
<evidence type="ECO:0000256" key="1">
    <source>
        <dbReference type="SAM" id="MobiDB-lite"/>
    </source>
</evidence>
<protein>
    <recommendedName>
        <fullName evidence="4">Fasciclin domain family protein</fullName>
    </recommendedName>
</protein>
<comment type="caution">
    <text evidence="2">The sequence shown here is derived from an EMBL/GenBank/DDBJ whole genome shotgun (WGS) entry which is preliminary data.</text>
</comment>
<evidence type="ECO:0008006" key="4">
    <source>
        <dbReference type="Google" id="ProtNLM"/>
    </source>
</evidence>
<sequence>MDEVAAPLPSQASSHFPLEPVSGATLFDQEKRRKDGLKKRGNCLTGCRELDHEVLLGGFERGCVVGISAEEEEVGLVIGLQTIADLFVASLSRSGNGPGPRAMIITTLPMGALLPMLREVFRAQFALRGKVDADFVVLLKRFLERISISRVFDVSGLWEALGELDSLAADDEPEQNSPSSQHEVDVRDDENDVEHESSSEKDEKHSQETPPQVIEPQSSPLSDPPSSLPDEFDFDAAIPKNTPPGQRTEIADSEDEEGFSSPLSAIGRSPKPSLKFAGAFAEEDTASRKPDQQDSTSWKQKPDVDNPGEQDDPKYPDIILVTHISTLMSSLFRQREKDTAHKTLQLLSSHLRYLTRSPDHGGPLVIILNSTTSPSDTTVNSESTTAATTTDRLADPERPPRPTEPGSTTKISKPLDPTLRSIFNPPPLPVSGLNYTYDTPLSRRNKPSFGLVFTQLLDLHLLCTSVPKSRADAEALFAPPSEVARSKGAIEYGWVVEVLLDEIGVWEEDRIREGKPRRSREQRWGAVDVRRDEGGVRVADAFERREKVVAEIRLAGGFGGRRV</sequence>
<dbReference type="EMBL" id="JAJSPL020000012">
    <property type="protein sequence ID" value="KAK7743879.1"/>
    <property type="molecule type" value="Genomic_DNA"/>
</dbReference>
<dbReference type="AlphaFoldDB" id="A0AAN9UGS1"/>